<keyword evidence="6 9" id="KW-1133">Transmembrane helix</keyword>
<organism evidence="10 11">
    <name type="scientific">Paenibacillus barengoltzii J12</name>
    <dbReference type="NCBI Taxonomy" id="935846"/>
    <lineage>
        <taxon>Bacteria</taxon>
        <taxon>Bacillati</taxon>
        <taxon>Bacillota</taxon>
        <taxon>Bacilli</taxon>
        <taxon>Bacillales</taxon>
        <taxon>Paenibacillaceae</taxon>
        <taxon>Paenibacillus</taxon>
    </lineage>
</organism>
<feature type="transmembrane region" description="Helical" evidence="9">
    <location>
        <begin position="219"/>
        <end position="238"/>
    </location>
</feature>
<dbReference type="SUPFAM" id="SSF81345">
    <property type="entry name" value="ABC transporter involved in vitamin B12 uptake, BtuC"/>
    <property type="match status" value="1"/>
</dbReference>
<proteinExistence type="inferred from homology"/>
<keyword evidence="7 9" id="KW-0472">Membrane</keyword>
<feature type="transmembrane region" description="Helical" evidence="9">
    <location>
        <begin position="33"/>
        <end position="54"/>
    </location>
</feature>
<evidence type="ECO:0000256" key="3">
    <source>
        <dbReference type="ARBA" id="ARBA00022448"/>
    </source>
</evidence>
<keyword evidence="5 8" id="KW-0812">Transmembrane</keyword>
<name>A0ABY1M1V8_9BACL</name>
<keyword evidence="4" id="KW-1003">Cell membrane</keyword>
<comment type="similarity">
    <text evidence="2 8">Belongs to the ABC-3 integral membrane protein family.</text>
</comment>
<dbReference type="EMBL" id="FXAE01000051">
    <property type="protein sequence ID" value="SMF56484.1"/>
    <property type="molecule type" value="Genomic_DNA"/>
</dbReference>
<accession>A0ABY1M1V8</accession>
<evidence type="ECO:0000313" key="10">
    <source>
        <dbReference type="EMBL" id="SMF56484.1"/>
    </source>
</evidence>
<reference evidence="10 11" key="1">
    <citation type="submission" date="2017-04" db="EMBL/GenBank/DDBJ databases">
        <authorList>
            <person name="Varghese N."/>
            <person name="Submissions S."/>
        </authorList>
    </citation>
    <scope>NUCLEOTIDE SEQUENCE [LARGE SCALE GENOMIC DNA]</scope>
    <source>
        <strain evidence="10 11">J12</strain>
    </source>
</reference>
<evidence type="ECO:0000313" key="11">
    <source>
        <dbReference type="Proteomes" id="UP000192939"/>
    </source>
</evidence>
<feature type="transmembrane region" description="Helical" evidence="9">
    <location>
        <begin position="155"/>
        <end position="180"/>
    </location>
</feature>
<gene>
    <name evidence="10" type="ORF">SAMN02744124_03747</name>
</gene>
<evidence type="ECO:0000256" key="2">
    <source>
        <dbReference type="ARBA" id="ARBA00008034"/>
    </source>
</evidence>
<dbReference type="Pfam" id="PF00950">
    <property type="entry name" value="ABC-3"/>
    <property type="match status" value="1"/>
</dbReference>
<feature type="transmembrane region" description="Helical" evidence="9">
    <location>
        <begin position="192"/>
        <end position="213"/>
    </location>
</feature>
<dbReference type="Gene3D" id="1.10.3470.10">
    <property type="entry name" value="ABC transporter involved in vitamin B12 uptake, BtuC"/>
    <property type="match status" value="1"/>
</dbReference>
<dbReference type="PANTHER" id="PTHR30477:SF3">
    <property type="entry name" value="METAL TRANSPORT SYSTEM MEMBRANE PROTEIN CT_069-RELATED"/>
    <property type="match status" value="1"/>
</dbReference>
<evidence type="ECO:0000256" key="9">
    <source>
        <dbReference type="SAM" id="Phobius"/>
    </source>
</evidence>
<evidence type="ECO:0000256" key="6">
    <source>
        <dbReference type="ARBA" id="ARBA00022989"/>
    </source>
</evidence>
<evidence type="ECO:0000256" key="5">
    <source>
        <dbReference type="ARBA" id="ARBA00022692"/>
    </source>
</evidence>
<feature type="transmembrane region" description="Helical" evidence="9">
    <location>
        <begin position="117"/>
        <end position="135"/>
    </location>
</feature>
<feature type="transmembrane region" description="Helical" evidence="9">
    <location>
        <begin position="84"/>
        <end position="105"/>
    </location>
</feature>
<protein>
    <submittedName>
        <fullName evidence="10">Manganese/zinc/iron transport system permease protein</fullName>
    </submittedName>
</protein>
<evidence type="ECO:0000256" key="4">
    <source>
        <dbReference type="ARBA" id="ARBA00022475"/>
    </source>
</evidence>
<feature type="transmembrane region" description="Helical" evidence="9">
    <location>
        <begin position="59"/>
        <end position="78"/>
    </location>
</feature>
<keyword evidence="11" id="KW-1185">Reference proteome</keyword>
<comment type="subcellular location">
    <subcellularLocation>
        <location evidence="1 8">Cell membrane</location>
        <topology evidence="1 8">Multi-pass membrane protein</topology>
    </subcellularLocation>
</comment>
<dbReference type="CDD" id="cd06550">
    <property type="entry name" value="TM_ABC_iron-siderophores_like"/>
    <property type="match status" value="1"/>
</dbReference>
<keyword evidence="3 8" id="KW-0813">Transport</keyword>
<evidence type="ECO:0000256" key="8">
    <source>
        <dbReference type="RuleBase" id="RU003943"/>
    </source>
</evidence>
<dbReference type="PANTHER" id="PTHR30477">
    <property type="entry name" value="ABC-TRANSPORTER METAL-BINDING PROTEIN"/>
    <property type="match status" value="1"/>
</dbReference>
<dbReference type="InterPro" id="IPR001626">
    <property type="entry name" value="ABC_TroCD"/>
</dbReference>
<comment type="caution">
    <text evidence="10">The sequence shown here is derived from an EMBL/GenBank/DDBJ whole genome shotgun (WGS) entry which is preliminary data.</text>
</comment>
<dbReference type="Proteomes" id="UP000192939">
    <property type="component" value="Unassembled WGS sequence"/>
</dbReference>
<dbReference type="InterPro" id="IPR037294">
    <property type="entry name" value="ABC_BtuC-like"/>
</dbReference>
<evidence type="ECO:0000256" key="1">
    <source>
        <dbReference type="ARBA" id="ARBA00004651"/>
    </source>
</evidence>
<sequence length="334" mass="35539">MLCWPILARCLRGRCDAMLTTLWQWITDPNLQWILMGSLLLGLGSGVIGSFTYLRKQSLLGDALAHAALPGICIAFMLSGVKSVGLFMLGAILAGMAATFGISVITRYTRIKQDAALGIVLSVFFGIGIVLLTQIQHSGNGNQSGLDKYLFGQAASMMLADVYLMGAVSVLLISICALLFKELKLVSFDPGFARGMGLQVAFLEQLLLMMTVVAVVVGIQAVGVVLVAALLITPAVAARYWTDALGVMVVLAGVFGALSGVTGTLISSTLSNLPTGPVTVLAATALFFVSAVFAPNRGWLAQWIRRWRSRNEIQQPMELAMIKQAGNTVERGAE</sequence>
<feature type="transmembrane region" description="Helical" evidence="9">
    <location>
        <begin position="278"/>
        <end position="300"/>
    </location>
</feature>
<feature type="transmembrane region" description="Helical" evidence="9">
    <location>
        <begin position="245"/>
        <end position="266"/>
    </location>
</feature>
<evidence type="ECO:0000256" key="7">
    <source>
        <dbReference type="ARBA" id="ARBA00023136"/>
    </source>
</evidence>